<dbReference type="Gene3D" id="3.30.470.20">
    <property type="entry name" value="ATP-grasp fold, B domain"/>
    <property type="match status" value="1"/>
</dbReference>
<dbReference type="SUPFAM" id="SSF52440">
    <property type="entry name" value="PreATP-grasp domain"/>
    <property type="match status" value="1"/>
</dbReference>
<dbReference type="SUPFAM" id="SSF56059">
    <property type="entry name" value="Glutathione synthetase ATP-binding domain-like"/>
    <property type="match status" value="1"/>
</dbReference>
<dbReference type="SMART" id="SM01209">
    <property type="entry name" value="GARS_A"/>
    <property type="match status" value="1"/>
</dbReference>
<reference evidence="6" key="1">
    <citation type="journal article" date="2021" name="PeerJ">
        <title>Extensive microbial diversity within the chicken gut microbiome revealed by metagenomics and culture.</title>
        <authorList>
            <person name="Gilroy R."/>
            <person name="Ravi A."/>
            <person name="Getino M."/>
            <person name="Pursley I."/>
            <person name="Horton D.L."/>
            <person name="Alikhan N.F."/>
            <person name="Baker D."/>
            <person name="Gharbi K."/>
            <person name="Hall N."/>
            <person name="Watson M."/>
            <person name="Adriaenssens E.M."/>
            <person name="Foster-Nyarko E."/>
            <person name="Jarju S."/>
            <person name="Secka A."/>
            <person name="Antonio M."/>
            <person name="Oren A."/>
            <person name="Chaudhuri R.R."/>
            <person name="La Ragione R."/>
            <person name="Hildebrand F."/>
            <person name="Pallen M.J."/>
        </authorList>
    </citation>
    <scope>NUCLEOTIDE SEQUENCE</scope>
    <source>
        <strain evidence="6">CHK185-5351</strain>
    </source>
</reference>
<organism evidence="6 7">
    <name type="scientific">Candidatus Fusicatenibacter intestinigallinarum</name>
    <dbReference type="NCBI Taxonomy" id="2838598"/>
    <lineage>
        <taxon>Bacteria</taxon>
        <taxon>Bacillati</taxon>
        <taxon>Bacillota</taxon>
        <taxon>Clostridia</taxon>
        <taxon>Lachnospirales</taxon>
        <taxon>Lachnospiraceae</taxon>
        <taxon>Fusicatenibacter</taxon>
    </lineage>
</organism>
<name>A0A9D2NAV1_9FIRM</name>
<evidence type="ECO:0000259" key="5">
    <source>
        <dbReference type="PROSITE" id="PS50975"/>
    </source>
</evidence>
<sequence>MNHRILILGSSEEFTELVKLARSRGIFTIVCDGNPDGTAKKEADLACHTDVRSIDRIAALCRKERVDGILTAFSDLLLECMVKIAAKAELPCYLLPKQLSFYRDKSVMKKMFAALGIPTSRYAETDAACSPDAFAGLRFPVVTKPLDRYGSRGVLVLDSPEEIRSRFHEICAGSGTEKILVEEYNTGFEFNLMAWVSSGQVYILGIADREKSPGEPHSIPVCSRNVYPSCLMKHVYPEAKRILEKVIGYTGQTEGELSMQFFWHPDRGIEVCEIAARFLGYEHELIELCSGFSMEELLLDSVYAPERIPDMLKKHNPFFEKSCAVLYFHGRQRIIRDLEAAKTCLQSPEVLQGWLFYREGEKIQEFTRPYTARCFLRPGTREEIDRNTDRIYAGMTIPDENGEEILYQNVRARYPEDLI</sequence>
<keyword evidence="2 4" id="KW-0547">Nucleotide-binding</keyword>
<reference evidence="6" key="2">
    <citation type="submission" date="2021-04" db="EMBL/GenBank/DDBJ databases">
        <authorList>
            <person name="Gilroy R."/>
        </authorList>
    </citation>
    <scope>NUCLEOTIDE SEQUENCE</scope>
    <source>
        <strain evidence="6">CHK185-5351</strain>
    </source>
</reference>
<evidence type="ECO:0000313" key="6">
    <source>
        <dbReference type="EMBL" id="HJC15291.1"/>
    </source>
</evidence>
<dbReference type="GO" id="GO:0005524">
    <property type="term" value="F:ATP binding"/>
    <property type="evidence" value="ECO:0007669"/>
    <property type="project" value="UniProtKB-UniRule"/>
</dbReference>
<dbReference type="InterPro" id="IPR011761">
    <property type="entry name" value="ATP-grasp"/>
</dbReference>
<feature type="domain" description="ATP-grasp" evidence="5">
    <location>
        <begin position="109"/>
        <end position="303"/>
    </location>
</feature>
<comment type="caution">
    <text evidence="6">The sequence shown here is derived from an EMBL/GenBank/DDBJ whole genome shotgun (WGS) entry which is preliminary data.</text>
</comment>
<proteinExistence type="predicted"/>
<dbReference type="GO" id="GO:0016874">
    <property type="term" value="F:ligase activity"/>
    <property type="evidence" value="ECO:0007669"/>
    <property type="project" value="UniProtKB-KW"/>
</dbReference>
<evidence type="ECO:0000256" key="1">
    <source>
        <dbReference type="ARBA" id="ARBA00022598"/>
    </source>
</evidence>
<dbReference type="InterPro" id="IPR013815">
    <property type="entry name" value="ATP_grasp_subdomain_1"/>
</dbReference>
<dbReference type="PANTHER" id="PTHR43585">
    <property type="entry name" value="FUMIPYRROLE BIOSYNTHESIS PROTEIN C"/>
    <property type="match status" value="1"/>
</dbReference>
<dbReference type="PANTHER" id="PTHR43585:SF2">
    <property type="entry name" value="ATP-GRASP ENZYME FSQD"/>
    <property type="match status" value="1"/>
</dbReference>
<dbReference type="AlphaFoldDB" id="A0A9D2NAV1"/>
<keyword evidence="3 4" id="KW-0067">ATP-binding</keyword>
<evidence type="ECO:0000256" key="3">
    <source>
        <dbReference type="ARBA" id="ARBA00022840"/>
    </source>
</evidence>
<gene>
    <name evidence="6" type="ORF">H9705_05610</name>
</gene>
<evidence type="ECO:0000256" key="4">
    <source>
        <dbReference type="PROSITE-ProRule" id="PRU00409"/>
    </source>
</evidence>
<dbReference type="EMBL" id="DWWU01000022">
    <property type="protein sequence ID" value="HJC15291.1"/>
    <property type="molecule type" value="Genomic_DNA"/>
</dbReference>
<dbReference type="Gene3D" id="3.30.1490.20">
    <property type="entry name" value="ATP-grasp fold, A domain"/>
    <property type="match status" value="1"/>
</dbReference>
<dbReference type="Proteomes" id="UP000823849">
    <property type="component" value="Unassembled WGS sequence"/>
</dbReference>
<keyword evidence="1" id="KW-0436">Ligase</keyword>
<dbReference type="GO" id="GO:0046872">
    <property type="term" value="F:metal ion binding"/>
    <property type="evidence" value="ECO:0007669"/>
    <property type="project" value="InterPro"/>
</dbReference>
<protein>
    <submittedName>
        <fullName evidence="6">ATP-grasp domain-containing protein</fullName>
    </submittedName>
</protein>
<evidence type="ECO:0000313" key="7">
    <source>
        <dbReference type="Proteomes" id="UP000823849"/>
    </source>
</evidence>
<accession>A0A9D2NAV1</accession>
<dbReference type="Pfam" id="PF13535">
    <property type="entry name" value="ATP-grasp_4"/>
    <property type="match status" value="1"/>
</dbReference>
<dbReference type="PROSITE" id="PS50975">
    <property type="entry name" value="ATP_GRASP"/>
    <property type="match status" value="1"/>
</dbReference>
<dbReference type="InterPro" id="IPR052032">
    <property type="entry name" value="ATP-dep_AA_Ligase"/>
</dbReference>
<dbReference type="InterPro" id="IPR016185">
    <property type="entry name" value="PreATP-grasp_dom_sf"/>
</dbReference>
<evidence type="ECO:0000256" key="2">
    <source>
        <dbReference type="ARBA" id="ARBA00022741"/>
    </source>
</evidence>
<dbReference type="Gene3D" id="3.40.50.20">
    <property type="match status" value="1"/>
</dbReference>